<keyword evidence="1" id="KW-0677">Repeat</keyword>
<evidence type="ECO:0000256" key="3">
    <source>
        <dbReference type="PROSITE-ProRule" id="PRU00339"/>
    </source>
</evidence>
<keyword evidence="5" id="KW-1185">Reference proteome</keyword>
<dbReference type="Gene3D" id="1.25.40.10">
    <property type="entry name" value="Tetratricopeptide repeat domain"/>
    <property type="match status" value="2"/>
</dbReference>
<dbReference type="RefSeq" id="WP_179820746.1">
    <property type="nucleotide sequence ID" value="NZ_JACCCO010000001.1"/>
</dbReference>
<dbReference type="AlphaFoldDB" id="A0A852UZX7"/>
<organism evidence="4 5">
    <name type="scientific">Streptosporangium sandarakinum</name>
    <dbReference type="NCBI Taxonomy" id="1260955"/>
    <lineage>
        <taxon>Bacteria</taxon>
        <taxon>Bacillati</taxon>
        <taxon>Actinomycetota</taxon>
        <taxon>Actinomycetes</taxon>
        <taxon>Streptosporangiales</taxon>
        <taxon>Streptosporangiaceae</taxon>
        <taxon>Streptosporangium</taxon>
    </lineage>
</organism>
<dbReference type="Pfam" id="PF13432">
    <property type="entry name" value="TPR_16"/>
    <property type="match status" value="1"/>
</dbReference>
<accession>A0A852UZX7</accession>
<comment type="caution">
    <text evidence="4">The sequence shown here is derived from an EMBL/GenBank/DDBJ whole genome shotgun (WGS) entry which is preliminary data.</text>
</comment>
<dbReference type="PROSITE" id="PS50293">
    <property type="entry name" value="TPR_REGION"/>
    <property type="match status" value="1"/>
</dbReference>
<dbReference type="Proteomes" id="UP000576393">
    <property type="component" value="Unassembled WGS sequence"/>
</dbReference>
<protein>
    <submittedName>
        <fullName evidence="4">Tetratricopeptide (TPR) repeat protein</fullName>
    </submittedName>
</protein>
<dbReference type="InterPro" id="IPR051012">
    <property type="entry name" value="CellSynth/LPSAsmb/PSIAsmb"/>
</dbReference>
<dbReference type="SMART" id="SM00028">
    <property type="entry name" value="TPR"/>
    <property type="match status" value="7"/>
</dbReference>
<dbReference type="PANTHER" id="PTHR45586">
    <property type="entry name" value="TPR REPEAT-CONTAINING PROTEIN PA4667"/>
    <property type="match status" value="1"/>
</dbReference>
<dbReference type="InterPro" id="IPR011990">
    <property type="entry name" value="TPR-like_helical_dom_sf"/>
</dbReference>
<dbReference type="Pfam" id="PF13414">
    <property type="entry name" value="TPR_11"/>
    <property type="match status" value="1"/>
</dbReference>
<dbReference type="PANTHER" id="PTHR45586:SF1">
    <property type="entry name" value="LIPOPOLYSACCHARIDE ASSEMBLY PROTEIN B"/>
    <property type="match status" value="1"/>
</dbReference>
<sequence>MGNHHWIRAARRRDRDLLREGLDLPPVLMVLDAHRRLRGPYTAAGTLMRAIAPEALERWPELGPAHNIEILTSTPELARLVPPAWTSLEWQAGKGERTRFYSRLHTLNISNGLAELLRDHLAALGGGPRTLVFENVHHADPTDQELVAVLLRRGDLDGLTVVVGTGPEPVPDPPGEVTISLARVLARHAVPVDAPATALTSAAPDAGAVDAPAAARAYVEGDCTDDDPLLLAAYEALPAAERARLHDERAAALAGRGEFSLSLGAIPYHAEHGTDPSGAGLAALRLAMDHCRGIGLYQAAADLGLRGRALVDRSTQEELWWHFTNATSTTLASLGRADEAMTIYDEARAVSTDPIVHMELAYSTAMLYARHYPEPRRDYQRARIWMNMSIAIASLVEDPKKRAFHSVFGHNGLALVEVRQKRADEALRMLEDGMARLDRELEPGEHALHRAVLRYNRAQVLGMMGRLEESLSDYLAVVELDPDFPEHHFNVGNILRRLGRDEEAIAAYERALRLSPPFPEAYYNLGDARLELGDVRGALADFGYTLELDPAHLDARVNRAGLLCDLGETDAAWRDVTEGLELAPDNAHLLCLKGRLLAERDDPDAAREALSAAIGRDERLAEAWALRGELAYAAGDLAGAAHDLDRAVELGGTPEMRFNRAVVHQESGRYAEAAADYEIVLAATGDEDSRERLGACRAALGEPAAADVPA</sequence>
<dbReference type="InterPro" id="IPR019734">
    <property type="entry name" value="TPR_rpt"/>
</dbReference>
<feature type="repeat" description="TPR" evidence="3">
    <location>
        <begin position="485"/>
        <end position="518"/>
    </location>
</feature>
<evidence type="ECO:0000313" key="5">
    <source>
        <dbReference type="Proteomes" id="UP000576393"/>
    </source>
</evidence>
<dbReference type="Pfam" id="PF13181">
    <property type="entry name" value="TPR_8"/>
    <property type="match status" value="1"/>
</dbReference>
<dbReference type="EMBL" id="JACCCO010000001">
    <property type="protein sequence ID" value="NYF40693.1"/>
    <property type="molecule type" value="Genomic_DNA"/>
</dbReference>
<evidence type="ECO:0000313" key="4">
    <source>
        <dbReference type="EMBL" id="NYF40693.1"/>
    </source>
</evidence>
<dbReference type="PROSITE" id="PS50005">
    <property type="entry name" value="TPR"/>
    <property type="match status" value="2"/>
</dbReference>
<reference evidence="4 5" key="1">
    <citation type="submission" date="2020-07" db="EMBL/GenBank/DDBJ databases">
        <title>Sequencing the genomes of 1000 actinobacteria strains.</title>
        <authorList>
            <person name="Klenk H.-P."/>
        </authorList>
    </citation>
    <scope>NUCLEOTIDE SEQUENCE [LARGE SCALE GENOMIC DNA]</scope>
    <source>
        <strain evidence="4 5">DSM 45763</strain>
    </source>
</reference>
<feature type="repeat" description="TPR" evidence="3">
    <location>
        <begin position="519"/>
        <end position="552"/>
    </location>
</feature>
<gene>
    <name evidence="4" type="ORF">HDA43_002852</name>
</gene>
<keyword evidence="2 3" id="KW-0802">TPR repeat</keyword>
<evidence type="ECO:0000256" key="2">
    <source>
        <dbReference type="ARBA" id="ARBA00022803"/>
    </source>
</evidence>
<dbReference type="SUPFAM" id="SSF48452">
    <property type="entry name" value="TPR-like"/>
    <property type="match status" value="2"/>
</dbReference>
<name>A0A852UZX7_9ACTN</name>
<evidence type="ECO:0000256" key="1">
    <source>
        <dbReference type="ARBA" id="ARBA00022737"/>
    </source>
</evidence>
<proteinExistence type="predicted"/>